<keyword evidence="2" id="KW-1133">Transmembrane helix</keyword>
<protein>
    <submittedName>
        <fullName evidence="3">Uncharacterized protein</fullName>
    </submittedName>
</protein>
<organism evidence="3 4">
    <name type="scientific">Salix udensis</name>
    <dbReference type="NCBI Taxonomy" id="889485"/>
    <lineage>
        <taxon>Eukaryota</taxon>
        <taxon>Viridiplantae</taxon>
        <taxon>Streptophyta</taxon>
        <taxon>Embryophyta</taxon>
        <taxon>Tracheophyta</taxon>
        <taxon>Spermatophyta</taxon>
        <taxon>Magnoliopsida</taxon>
        <taxon>eudicotyledons</taxon>
        <taxon>Gunneridae</taxon>
        <taxon>Pentapetalae</taxon>
        <taxon>rosids</taxon>
        <taxon>fabids</taxon>
        <taxon>Malpighiales</taxon>
        <taxon>Salicaceae</taxon>
        <taxon>Saliceae</taxon>
        <taxon>Salix</taxon>
    </lineage>
</organism>
<reference evidence="3 4" key="1">
    <citation type="journal article" date="2023" name="Int. J. Mol. Sci.">
        <title>De Novo Assembly and Annotation of 11 Diverse Shrub Willow (Salix) Genomes Reveals Novel Gene Organization in Sex-Linked Regions.</title>
        <authorList>
            <person name="Hyden B."/>
            <person name="Feng K."/>
            <person name="Yates T.B."/>
            <person name="Jawdy S."/>
            <person name="Cereghino C."/>
            <person name="Smart L.B."/>
            <person name="Muchero W."/>
        </authorList>
    </citation>
    <scope>NUCLEOTIDE SEQUENCE [LARGE SCALE GENOMIC DNA]</scope>
    <source>
        <tissue evidence="3">Shoot tip</tissue>
    </source>
</reference>
<dbReference type="Proteomes" id="UP001162972">
    <property type="component" value="Chromosome 11"/>
</dbReference>
<name>A0AAD6K3Z4_9ROSI</name>
<gene>
    <name evidence="3" type="ORF">OIU84_002348</name>
</gene>
<dbReference type="AlphaFoldDB" id="A0AAD6K3Z4"/>
<accession>A0AAD6K3Z4</accession>
<evidence type="ECO:0000313" key="4">
    <source>
        <dbReference type="Proteomes" id="UP001162972"/>
    </source>
</evidence>
<keyword evidence="2" id="KW-0812">Transmembrane</keyword>
<proteinExistence type="predicted"/>
<comment type="caution">
    <text evidence="3">The sequence shown here is derived from an EMBL/GenBank/DDBJ whole genome shotgun (WGS) entry which is preliminary data.</text>
</comment>
<feature type="region of interest" description="Disordered" evidence="1">
    <location>
        <begin position="52"/>
        <end position="71"/>
    </location>
</feature>
<dbReference type="EMBL" id="JAPFFJ010000011">
    <property type="protein sequence ID" value="KAJ6416469.1"/>
    <property type="molecule type" value="Genomic_DNA"/>
</dbReference>
<evidence type="ECO:0000256" key="1">
    <source>
        <dbReference type="SAM" id="MobiDB-lite"/>
    </source>
</evidence>
<keyword evidence="2" id="KW-0472">Membrane</keyword>
<feature type="transmembrane region" description="Helical" evidence="2">
    <location>
        <begin position="23"/>
        <end position="46"/>
    </location>
</feature>
<sequence>MVQSGFNNFAKYRKSRPLAKAGIQAALIVSVGVALFLILFLVCCFIRKKKKASDRNRSFLSSPKYLGKSLD</sequence>
<evidence type="ECO:0000313" key="3">
    <source>
        <dbReference type="EMBL" id="KAJ6416469.1"/>
    </source>
</evidence>
<evidence type="ECO:0000256" key="2">
    <source>
        <dbReference type="SAM" id="Phobius"/>
    </source>
</evidence>
<keyword evidence="4" id="KW-1185">Reference proteome</keyword>